<evidence type="ECO:0000256" key="3">
    <source>
        <dbReference type="ARBA" id="ARBA00023015"/>
    </source>
</evidence>
<dbReference type="EMBL" id="SUNJ01004594">
    <property type="protein sequence ID" value="TPP64291.1"/>
    <property type="molecule type" value="Genomic_DNA"/>
</dbReference>
<keyword evidence="3 10" id="KW-0805">Transcription regulation</keyword>
<dbReference type="InterPro" id="IPR009057">
    <property type="entry name" value="Homeodomain-like_sf"/>
</dbReference>
<keyword evidence="15" id="KW-1185">Reference proteome</keyword>
<dbReference type="GO" id="GO:0000981">
    <property type="term" value="F:DNA-binding transcription factor activity, RNA polymerase II-specific"/>
    <property type="evidence" value="ECO:0007669"/>
    <property type="project" value="TreeGrafter"/>
</dbReference>
<dbReference type="GO" id="GO:0000978">
    <property type="term" value="F:RNA polymerase II cis-regulatory region sequence-specific DNA binding"/>
    <property type="evidence" value="ECO:0007669"/>
    <property type="project" value="TreeGrafter"/>
</dbReference>
<feature type="DNA-binding region" description="Homeobox" evidence="8">
    <location>
        <begin position="625"/>
        <end position="684"/>
    </location>
</feature>
<evidence type="ECO:0000256" key="10">
    <source>
        <dbReference type="RuleBase" id="RU361129"/>
    </source>
</evidence>
<evidence type="ECO:0000256" key="1">
    <source>
        <dbReference type="ARBA" id="ARBA00004123"/>
    </source>
</evidence>
<accession>A0A504YW98</accession>
<comment type="similarity">
    <text evidence="2 10">Belongs to the CUT homeobox family.</text>
</comment>
<dbReference type="PROSITE" id="PS51042">
    <property type="entry name" value="CUT"/>
    <property type="match status" value="1"/>
</dbReference>
<dbReference type="InterPro" id="IPR051649">
    <property type="entry name" value="CUT_Homeobox"/>
</dbReference>
<evidence type="ECO:0000313" key="14">
    <source>
        <dbReference type="EMBL" id="TPP64291.1"/>
    </source>
</evidence>
<feature type="region of interest" description="Disordered" evidence="11">
    <location>
        <begin position="684"/>
        <end position="715"/>
    </location>
</feature>
<dbReference type="SUPFAM" id="SSF46689">
    <property type="entry name" value="Homeodomain-like"/>
    <property type="match status" value="1"/>
</dbReference>
<organism evidence="14 15">
    <name type="scientific">Fasciola gigantica</name>
    <name type="common">Giant liver fluke</name>
    <dbReference type="NCBI Taxonomy" id="46835"/>
    <lineage>
        <taxon>Eukaryota</taxon>
        <taxon>Metazoa</taxon>
        <taxon>Spiralia</taxon>
        <taxon>Lophotrochozoa</taxon>
        <taxon>Platyhelminthes</taxon>
        <taxon>Trematoda</taxon>
        <taxon>Digenea</taxon>
        <taxon>Plagiorchiida</taxon>
        <taxon>Echinostomata</taxon>
        <taxon>Echinostomatoidea</taxon>
        <taxon>Fasciolidae</taxon>
        <taxon>Fasciola</taxon>
    </lineage>
</organism>
<dbReference type="AlphaFoldDB" id="A0A504YW98"/>
<evidence type="ECO:0000256" key="4">
    <source>
        <dbReference type="ARBA" id="ARBA00023125"/>
    </source>
</evidence>
<evidence type="ECO:0000256" key="7">
    <source>
        <dbReference type="ARBA" id="ARBA00023242"/>
    </source>
</evidence>
<name>A0A504YW98_FASGI</name>
<dbReference type="InterPro" id="IPR010982">
    <property type="entry name" value="Lambda_DNA-bd_dom_sf"/>
</dbReference>
<dbReference type="Gene3D" id="1.10.260.40">
    <property type="entry name" value="lambda repressor-like DNA-binding domains"/>
    <property type="match status" value="1"/>
</dbReference>
<dbReference type="InterPro" id="IPR001356">
    <property type="entry name" value="HD"/>
</dbReference>
<evidence type="ECO:0000256" key="6">
    <source>
        <dbReference type="ARBA" id="ARBA00023163"/>
    </source>
</evidence>
<protein>
    <recommendedName>
        <fullName evidence="10">One cut domain family member</fullName>
    </recommendedName>
</protein>
<dbReference type="FunFam" id="1.10.10.60:FF:000054">
    <property type="entry name" value="One cut domain family member"/>
    <property type="match status" value="1"/>
</dbReference>
<feature type="compositionally biased region" description="Basic and acidic residues" evidence="11">
    <location>
        <begin position="1056"/>
        <end position="1065"/>
    </location>
</feature>
<keyword evidence="7 8" id="KW-0539">Nucleus</keyword>
<feature type="domain" description="CUT" evidence="13">
    <location>
        <begin position="522"/>
        <end position="608"/>
    </location>
</feature>
<comment type="subcellular location">
    <subcellularLocation>
        <location evidence="1 8 9">Nucleus</location>
    </subcellularLocation>
</comment>
<dbReference type="Pfam" id="PF02376">
    <property type="entry name" value="CUT"/>
    <property type="match status" value="1"/>
</dbReference>
<dbReference type="Gene3D" id="1.10.10.60">
    <property type="entry name" value="Homeodomain-like"/>
    <property type="match status" value="1"/>
</dbReference>
<dbReference type="PROSITE" id="PS50071">
    <property type="entry name" value="HOMEOBOX_2"/>
    <property type="match status" value="1"/>
</dbReference>
<keyword evidence="5 8" id="KW-0371">Homeobox</keyword>
<gene>
    <name evidence="14" type="ORF">FGIG_00595</name>
</gene>
<dbReference type="SMART" id="SM00389">
    <property type="entry name" value="HOX"/>
    <property type="match status" value="1"/>
</dbReference>
<evidence type="ECO:0000313" key="15">
    <source>
        <dbReference type="Proteomes" id="UP000316759"/>
    </source>
</evidence>
<sequence>MLGKVHSTKEAAACNERQEDTSITLRDKDSTLYFVDSGMTRMHSAHPVSLDELESSCLSVTDLSNSSIDCCKLDRTLSGCASTSITTTNGSNGYYYSNEACNDALNPTFMISIPGPNSYTNASHSVAHVGNLAPDGSETKPVVMDLSNLPVTSPVNVADSSNDQSISGSTGATCVSIKSIPSSAGSPHNLPFSSRPAPDSSQISHTQLTNRIDVSELDEQLSISYLTNDGTALAAQRASQLPTETEAQLHAHAQANARTNNDGLATAALNATVTANYNSLNTISGFSNFDGVSDHFQQTHPHDLLANVMSSTIETAPEVMNYLQENGPVAYGQTATTLKAMNRLDSKPFPGWNISDLDMNQGIDVSVGAIVNNSSENIQRIHGSALGFKTQVGVHPIIPVSANIMGTHMYDGVANCSDDQDKRSNNFDTTQLRGCALVDNLVFRQSQPQNCYPYGAQEIEMKPELKSVLTVHPMQQNQNHLNTHPCRPVMMNGQLVPPHLAQGPLNMQHVVPTLPARHGPLQHSMQDMEEINTKVLAQRISAELKRYSIPQAVFAQRVLCRSQGTLSDLLRNPKPWSKLKSGRETFRRMWKWLQEPEFQRMSALRLAACKRKEVEHVKNSESRHPKKPRLVFTDIQRRTLHAIFKETKRPSKDMQSTIAQQLGLEVSTVANFFMNARRRSLDKWQEDASKASSLAESPSPGSPSSRSGQLPRSASANMCCVKEGDSNSMEPCSPGSRRLSTNAINLVGQIPSNKTNDGSYMSAVARSELGRLTRSSCLSNGNNAPTPTLNGQSALGINGANLFNSIHRTVSSQPAFASTTPVSNFVNPVHLSGAPTSNLAHLSGAYTGNTFVNHHEISQLNTTTRLYHMHQQHPLQHAHHPSIGLQKPVMHQTPFMDRGDVYHPSSSNPTVIHCPSKGALSSVLMRDPAYPHGNGARAPHAFVFPSGGMHTPQAIGAPHLNLFHSGTAANGAARNHFLMRDLGAGSQFDHHFLDTMSTGQRALTAQALELCNSLAAANVASLSTGEGHAGEENGPMQNKFTVNPEVKVLPAELSSEIKSKNDTHSSDQPSSSDEQGSSHTADQMEDVVSPHAQTLDSIRQDYFTTSEMDHIKGDISCLSDAICGLVNSDDADLHEALNECDSDDSS</sequence>
<feature type="region of interest" description="Disordered" evidence="11">
    <location>
        <begin position="183"/>
        <end position="204"/>
    </location>
</feature>
<keyword evidence="4 8" id="KW-0238">DNA-binding</keyword>
<feature type="region of interest" description="Disordered" evidence="11">
    <location>
        <begin position="1056"/>
        <end position="1083"/>
    </location>
</feature>
<dbReference type="CDD" id="cd00086">
    <property type="entry name" value="homeodomain"/>
    <property type="match status" value="1"/>
</dbReference>
<dbReference type="SUPFAM" id="SSF47413">
    <property type="entry name" value="lambda repressor-like DNA-binding domains"/>
    <property type="match status" value="1"/>
</dbReference>
<evidence type="ECO:0000259" key="13">
    <source>
        <dbReference type="PROSITE" id="PS51042"/>
    </source>
</evidence>
<evidence type="ECO:0000256" key="2">
    <source>
        <dbReference type="ARBA" id="ARBA00008190"/>
    </source>
</evidence>
<dbReference type="FunFam" id="1.10.260.40:FF:000005">
    <property type="entry name" value="One cut domain family member"/>
    <property type="match status" value="1"/>
</dbReference>
<proteinExistence type="inferred from homology"/>
<evidence type="ECO:0000259" key="12">
    <source>
        <dbReference type="PROSITE" id="PS50071"/>
    </source>
</evidence>
<dbReference type="Pfam" id="PF00046">
    <property type="entry name" value="Homeodomain"/>
    <property type="match status" value="1"/>
</dbReference>
<dbReference type="PANTHER" id="PTHR14057:SF47">
    <property type="entry name" value="HOMEOBOX PROTEIN ONECUT"/>
    <property type="match status" value="1"/>
</dbReference>
<evidence type="ECO:0000256" key="5">
    <source>
        <dbReference type="ARBA" id="ARBA00023155"/>
    </source>
</evidence>
<evidence type="ECO:0000256" key="8">
    <source>
        <dbReference type="PROSITE-ProRule" id="PRU00108"/>
    </source>
</evidence>
<dbReference type="OrthoDB" id="10068888at2759"/>
<feature type="compositionally biased region" description="Low complexity" evidence="11">
    <location>
        <begin position="691"/>
        <end position="713"/>
    </location>
</feature>
<dbReference type="PANTHER" id="PTHR14057">
    <property type="entry name" value="TRANSCRIPTION FACTOR ONECUT"/>
    <property type="match status" value="1"/>
</dbReference>
<reference evidence="14 15" key="1">
    <citation type="submission" date="2019-04" db="EMBL/GenBank/DDBJ databases">
        <title>Annotation for the trematode Fasciola gigantica.</title>
        <authorList>
            <person name="Choi Y.-J."/>
        </authorList>
    </citation>
    <scope>NUCLEOTIDE SEQUENCE [LARGE SCALE GENOMIC DNA]</scope>
    <source>
        <strain evidence="14">Uganda_cow_1</strain>
    </source>
</reference>
<evidence type="ECO:0000256" key="11">
    <source>
        <dbReference type="SAM" id="MobiDB-lite"/>
    </source>
</evidence>
<feature type="region of interest" description="Disordered" evidence="11">
    <location>
        <begin position="1"/>
        <end position="20"/>
    </location>
</feature>
<dbReference type="Proteomes" id="UP000316759">
    <property type="component" value="Unassembled WGS sequence"/>
</dbReference>
<dbReference type="GO" id="GO:0005634">
    <property type="term" value="C:nucleus"/>
    <property type="evidence" value="ECO:0007669"/>
    <property type="project" value="UniProtKB-SubCell"/>
</dbReference>
<comment type="caution">
    <text evidence="14">The sequence shown here is derived from an EMBL/GenBank/DDBJ whole genome shotgun (WGS) entry which is preliminary data.</text>
</comment>
<dbReference type="SMART" id="SM01109">
    <property type="entry name" value="CUT"/>
    <property type="match status" value="1"/>
</dbReference>
<evidence type="ECO:0000256" key="9">
    <source>
        <dbReference type="RuleBase" id="RU000682"/>
    </source>
</evidence>
<feature type="domain" description="Homeobox" evidence="12">
    <location>
        <begin position="623"/>
        <end position="683"/>
    </location>
</feature>
<dbReference type="InterPro" id="IPR003350">
    <property type="entry name" value="CUT_dom"/>
</dbReference>
<dbReference type="STRING" id="46835.A0A504YW98"/>
<keyword evidence="6 10" id="KW-0804">Transcription</keyword>
<feature type="compositionally biased region" description="Polar residues" evidence="11">
    <location>
        <begin position="1066"/>
        <end position="1081"/>
    </location>
</feature>